<feature type="transmembrane region" description="Helical" evidence="2">
    <location>
        <begin position="52"/>
        <end position="71"/>
    </location>
</feature>
<keyword evidence="2" id="KW-1133">Transmembrane helix</keyword>
<dbReference type="RefSeq" id="WP_188943286.1">
    <property type="nucleotide sequence ID" value="NZ_BMNA01000007.1"/>
</dbReference>
<evidence type="ECO:0000313" key="3">
    <source>
        <dbReference type="EMBL" id="GGM09962.1"/>
    </source>
</evidence>
<keyword evidence="4" id="KW-1185">Reference proteome</keyword>
<organism evidence="3 4">
    <name type="scientific">Nakamurella endophytica</name>
    <dbReference type="NCBI Taxonomy" id="1748367"/>
    <lineage>
        <taxon>Bacteria</taxon>
        <taxon>Bacillati</taxon>
        <taxon>Actinomycetota</taxon>
        <taxon>Actinomycetes</taxon>
        <taxon>Nakamurellales</taxon>
        <taxon>Nakamurellaceae</taxon>
        <taxon>Nakamurella</taxon>
    </lineage>
</organism>
<accession>A0A917T4D5</accession>
<evidence type="ECO:0008006" key="5">
    <source>
        <dbReference type="Google" id="ProtNLM"/>
    </source>
</evidence>
<reference evidence="3" key="1">
    <citation type="journal article" date="2014" name="Int. J. Syst. Evol. Microbiol.">
        <title>Complete genome sequence of Corynebacterium casei LMG S-19264T (=DSM 44701T), isolated from a smear-ripened cheese.</title>
        <authorList>
            <consortium name="US DOE Joint Genome Institute (JGI-PGF)"/>
            <person name="Walter F."/>
            <person name="Albersmeier A."/>
            <person name="Kalinowski J."/>
            <person name="Ruckert C."/>
        </authorList>
    </citation>
    <scope>NUCLEOTIDE SEQUENCE</scope>
    <source>
        <strain evidence="3">CGMCC 4.7308</strain>
    </source>
</reference>
<evidence type="ECO:0000256" key="1">
    <source>
        <dbReference type="SAM" id="MobiDB-lite"/>
    </source>
</evidence>
<protein>
    <recommendedName>
        <fullName evidence="5">PrgI family protein</fullName>
    </recommendedName>
</protein>
<evidence type="ECO:0000313" key="4">
    <source>
        <dbReference type="Proteomes" id="UP000655208"/>
    </source>
</evidence>
<dbReference type="AlphaFoldDB" id="A0A917T4D5"/>
<dbReference type="NCBIfam" id="NF042935">
    <property type="entry name" value="SCO6880_fam"/>
    <property type="match status" value="1"/>
</dbReference>
<reference evidence="3" key="2">
    <citation type="submission" date="2020-09" db="EMBL/GenBank/DDBJ databases">
        <authorList>
            <person name="Sun Q."/>
            <person name="Zhou Y."/>
        </authorList>
    </citation>
    <scope>NUCLEOTIDE SEQUENCE</scope>
    <source>
        <strain evidence="3">CGMCC 4.7308</strain>
    </source>
</reference>
<dbReference type="EMBL" id="BMNA01000007">
    <property type="protein sequence ID" value="GGM09962.1"/>
    <property type="molecule type" value="Genomic_DNA"/>
</dbReference>
<gene>
    <name evidence="3" type="ORF">GCM10011594_32340</name>
</gene>
<feature type="transmembrane region" description="Helical" evidence="2">
    <location>
        <begin position="21"/>
        <end position="46"/>
    </location>
</feature>
<dbReference type="Proteomes" id="UP000655208">
    <property type="component" value="Unassembled WGS sequence"/>
</dbReference>
<keyword evidence="2" id="KW-0472">Membrane</keyword>
<name>A0A917T4D5_9ACTN</name>
<keyword evidence="2" id="KW-0812">Transmembrane</keyword>
<dbReference type="InterPro" id="IPR049978">
    <property type="entry name" value="SCO6880-like"/>
</dbReference>
<evidence type="ECO:0000256" key="2">
    <source>
        <dbReference type="SAM" id="Phobius"/>
    </source>
</evidence>
<proteinExistence type="predicted"/>
<comment type="caution">
    <text evidence="3">The sequence shown here is derived from an EMBL/GenBank/DDBJ whole genome shotgun (WGS) entry which is preliminary data.</text>
</comment>
<sequence length="507" mass="55052">MARSSGGGGPRQFVYPPRPTAGIVGRFGIVDLAFFAAALALLWTGFRLIPVSVWWLVGLGVAALLLAAFPFPRVGGRPLTAYLHPVLATVGDRLTRRGVFRGAVFSPSSLAHRMDLPGDLVNYRAVAVPTPDGRSTVGLMVNDREKVACAALLTFGSAMLLEGSTEQGMRLDDWEAVMESFCAQGAGVSRWQLLARTAPDVVNVASRHARDKAVVRSGPAWQATQELIAQAAPAAQRHEVYLIVAFDLRALGDEITSLSEGSSRDEAVGVVVLERLLDLERGITEARIESRGWLRPGQYAALIHTQFDPESLPLHDVLAGQDHDLDPRLAGPSATERAWKSLRHDSAVSRTVWVHELPKRPVTTNWLAPVLQQSGLRRTLSLVAEPLGEVKAQASAERQALRAEGSAAERRKMGRPTTARLRKEAQAALDQDEAQADGDGVFRYHLFLTVTAPDEKTLTRQMLSARRRLIRARCQSIVLYGEQDQAFFAGALPLARGLSPMRGVAGV</sequence>
<feature type="region of interest" description="Disordered" evidence="1">
    <location>
        <begin position="398"/>
        <end position="419"/>
    </location>
</feature>